<dbReference type="GO" id="GO:0032053">
    <property type="term" value="P:ciliary basal body organization"/>
    <property type="evidence" value="ECO:0007669"/>
    <property type="project" value="TreeGrafter"/>
</dbReference>
<evidence type="ECO:0000259" key="1">
    <source>
        <dbReference type="Pfam" id="PF14726"/>
    </source>
</evidence>
<dbReference type="SUPFAM" id="SSF48371">
    <property type="entry name" value="ARM repeat"/>
    <property type="match status" value="1"/>
</dbReference>
<dbReference type="GO" id="GO:0005814">
    <property type="term" value="C:centriole"/>
    <property type="evidence" value="ECO:0007669"/>
    <property type="project" value="TreeGrafter"/>
</dbReference>
<accession>A0A1I8M7Y1</accession>
<protein>
    <submittedName>
        <fullName evidence="4">Uncharacterized protein LOC101892668</fullName>
    </submittedName>
</protein>
<reference evidence="2" key="1">
    <citation type="submission" date="2020-05" db="UniProtKB">
        <authorList>
            <consortium name="EnsemblMetazoa"/>
        </authorList>
    </citation>
    <scope>IDENTIFICATION</scope>
    <source>
        <strain evidence="2">Aabys</strain>
    </source>
</reference>
<dbReference type="PANTHER" id="PTHR31691">
    <property type="entry name" value="ROTATIN"/>
    <property type="match status" value="1"/>
</dbReference>
<gene>
    <name evidence="2" type="primary">101892668</name>
    <name evidence="4" type="synonym">LOC101892668</name>
</gene>
<proteinExistence type="predicted"/>
<dbReference type="RefSeq" id="XP_011291899.1">
    <property type="nucleotide sequence ID" value="XM_011293597.2"/>
</dbReference>
<name>A0A1I8M7Y1_MUSDO</name>
<reference evidence="4" key="2">
    <citation type="submission" date="2025-04" db="UniProtKB">
        <authorList>
            <consortium name="RefSeq"/>
        </authorList>
    </citation>
    <scope>IDENTIFICATION</scope>
    <source>
        <strain evidence="4">Aabys</strain>
    </source>
</reference>
<dbReference type="KEGG" id="mde:101892668"/>
<dbReference type="GO" id="GO:0005813">
    <property type="term" value="C:centrosome"/>
    <property type="evidence" value="ECO:0007669"/>
    <property type="project" value="InterPro"/>
</dbReference>
<organism evidence="2">
    <name type="scientific">Musca domestica</name>
    <name type="common">House fly</name>
    <dbReference type="NCBI Taxonomy" id="7370"/>
    <lineage>
        <taxon>Eukaryota</taxon>
        <taxon>Metazoa</taxon>
        <taxon>Ecdysozoa</taxon>
        <taxon>Arthropoda</taxon>
        <taxon>Hexapoda</taxon>
        <taxon>Insecta</taxon>
        <taxon>Pterygota</taxon>
        <taxon>Neoptera</taxon>
        <taxon>Endopterygota</taxon>
        <taxon>Diptera</taxon>
        <taxon>Brachycera</taxon>
        <taxon>Muscomorpha</taxon>
        <taxon>Muscoidea</taxon>
        <taxon>Muscidae</taxon>
        <taxon>Musca</taxon>
    </lineage>
</organism>
<dbReference type="InterPro" id="IPR029249">
    <property type="entry name" value="Rotatin_N"/>
</dbReference>
<feature type="domain" description="Rotatin N-terminal" evidence="1">
    <location>
        <begin position="20"/>
        <end position="103"/>
    </location>
</feature>
<dbReference type="Pfam" id="PF14726">
    <property type="entry name" value="RTTN_N"/>
    <property type="match status" value="1"/>
</dbReference>
<dbReference type="GO" id="GO:0036064">
    <property type="term" value="C:ciliary basal body"/>
    <property type="evidence" value="ECO:0007669"/>
    <property type="project" value="InterPro"/>
</dbReference>
<dbReference type="PANTHER" id="PTHR31691:SF1">
    <property type="entry name" value="ROTATIN"/>
    <property type="match status" value="1"/>
</dbReference>
<dbReference type="EnsemblMetazoa" id="MDOA002173-RB">
    <property type="protein sequence ID" value="MDOA002173-PB"/>
    <property type="gene ID" value="MDOA002173"/>
</dbReference>
<dbReference type="GO" id="GO:0010457">
    <property type="term" value="P:centriole-centriole cohesion"/>
    <property type="evidence" value="ECO:0007669"/>
    <property type="project" value="TreeGrafter"/>
</dbReference>
<dbReference type="Proteomes" id="UP001652621">
    <property type="component" value="Unplaced"/>
</dbReference>
<dbReference type="InterPro" id="IPR030791">
    <property type="entry name" value="Rotatin"/>
</dbReference>
<keyword evidence="3" id="KW-1185">Reference proteome</keyword>
<dbReference type="VEuPathDB" id="VectorBase:MDOA002173"/>
<dbReference type="InterPro" id="IPR016024">
    <property type="entry name" value="ARM-type_fold"/>
</dbReference>
<sequence>MSMIQISRSTLQKLTHESLEIRLRALDQISGKLERALELNEKVDVKFVELCKQLIRWFGFTPIRSQLKVLKLLKSLLQSESLGDKIIQKMGADRLRKECRKIKILLEKQNEDLQVVQEIIDFLKTCENNRLENKEGEEMEDLMRATKRLSLQYENIKSREEEEVYSLDDYEVPWSSPTISDYNALKLMADILKNPSSTNLELKHALQHLQLTMKDYPAEYMLQTPHIFRHLLQVFTKQQGTGFSPEVAATTLYEFLHVLELRLKFRKKTLNFPYATSNIDDSAMIKPSQLRVDKALTQIFVSCIAYWEENSNDSIMMWEIIYKILSLHILIKQQIAEEPLRMLAGILEKLCLQYTVTEQCTRPRLQQMQILFLLQDVAYINNQINPLKSVELYEPILRDYSIKCLYPERYMRLREILLKNKKSLNDKYQLLDKYETSLRQAVNLIIADSALNLSAEHIIKTGYSIMLMLDKVQSKKLLDIIFRNILDAIPKYLNNEELKSKAVQLLIKLLNMSFLPLKIYLYEKLTNAFKRHIGCLMNGERYIKECENGCLLAAGIIGIPMNTNLLLHLLYNGFESAEEKIQSCCFKIIELLLQSQSLFGSKWSTFLPTLLPIQPLLGCCTFSKKILELLLKLYDPDSRRLPYVSVLQGNIVFLFHNSNERRSEALTRLLYSLNSLSGCDKYMPNLMHISDTLPNDICMLTTPREYRHVFNDISPLRPDAISTLNNLFMLLDSPDVEPLIRKTTLMQINVLCSNWHVTGELCNAGASFLILQALENALQNESCTDYPDTAIPCISILNKILFYDSSVRCEIAETPNIYVLLLRALFLFHHDIQARQDATMCLFQLLFCHQLVATERGVEGPLILGNIHMPIDITLRSALATVEDNEADLQTIATTFPNAQEENQYWRFVVADISCQGLTNVHSKSVAKQADLDINEQLKLSNEDVKLIRATQPGVSLQRLIRAASNATDHRSLIQVCSMLSQQLLLPRHSHTFDVGVESSQTLGSMLNKYLQLQPSNESDLELYHYLVDLLLICLKVPVTQIAAEFIKVLHKDVRQAFVTILTQQQEMEFGIFCKISTVLEFLIRHHVEVFENTLSAAESSTIFSNLFDLLMERTLKLFEERDLQRVRCLLSLLLALSSCHLDMPDKLLFYYCRRFMQLSLALKSFTQTGSQWHRDCLKSILNLSMQMTDSKCNFRLAPGVVKYIGGMCAHIDAQVRILAWSILYLVSETTAIPQEPNKESKSTDCSGSEMLLNELSYLPGGFMACCLSTLLDVKEITHVRQLAGQLFGNLIRKRSNIEELEQILEQYRFMNLIGGDALNKEICVLSMEVPDGLEPSNTKQITTCGLVACYTRICIEMSLHSAAFLNEICTRSFMFKLYEILKLPLPSTLESSNDYVTMIALICRLYSMCHADNYIFLQRTICRDPVWLDSLCKIIFTIVPCTTKPFKLVDMLQLLMVLLEDASALEHLTTKMLEYSSNIVQLFKHVLSTSRMSSILQRCILSLLSILCIKAQPEIGGDLSCNVLLLLNGSNIEEDQKHDKVIDLEYENKENRISNNYNVKTKIKNIENETQKVKRPTTTISEHLCIYLIRLFTHLYPLKVCKFISAPTEEQQQVVESLSLLLKVSPNAQETAQHLKLNEQVINIFKTFFEEYSTTPCTTFVKRHGEHKKMAVIKNLHLLLNFLLNWHSSPTMVISDDILALEYSKIIIQIWPWMVHSTELKLTLLKVAAFFCERSLVMCKKFSSINNTSFAHSVLQLTTKLVLADTMKIKASNTDNFPVISSGLRILMNCSSSAEGRNVLIKARVTDIFDSLYPFNNKAARLKPDIVNSWLSFWEILSRYEEGAQTRHLNALCSVINRSKGESRLISLRILRNMGFLNSNRITLLTSSDFIYTANEIIFQSVSPKSSVEEQLAICVALWKLISGGVKFVAMIRGTKLSKQLRLLRDSLKCLLLENNEKIEYGKELLKVLDIIFKMFET</sequence>
<dbReference type="GO" id="GO:0007099">
    <property type="term" value="P:centriole replication"/>
    <property type="evidence" value="ECO:0007669"/>
    <property type="project" value="TreeGrafter"/>
</dbReference>
<evidence type="ECO:0000313" key="2">
    <source>
        <dbReference type="EnsemblMetazoa" id="MDOA002173-PB"/>
    </source>
</evidence>
<evidence type="ECO:0000313" key="4">
    <source>
        <dbReference type="RefSeq" id="XP_011291899.1"/>
    </source>
</evidence>
<dbReference type="VEuPathDB" id="VectorBase:MDOMA2_005097"/>
<dbReference type="OrthoDB" id="428850at2759"/>
<evidence type="ECO:0000313" key="3">
    <source>
        <dbReference type="Proteomes" id="UP001652621"/>
    </source>
</evidence>
<dbReference type="STRING" id="7370.A0A1I8M7Y1"/>
<dbReference type="eggNOG" id="ENOG502QPM7">
    <property type="taxonomic scope" value="Eukaryota"/>
</dbReference>